<comment type="caution">
    <text evidence="2">The sequence shown here is derived from an EMBL/GenBank/DDBJ whole genome shotgun (WGS) entry which is preliminary data.</text>
</comment>
<organism evidence="2 3">
    <name type="scientific">Penaeus vannamei</name>
    <name type="common">Whiteleg shrimp</name>
    <name type="synonym">Litopenaeus vannamei</name>
    <dbReference type="NCBI Taxonomy" id="6689"/>
    <lineage>
        <taxon>Eukaryota</taxon>
        <taxon>Metazoa</taxon>
        <taxon>Ecdysozoa</taxon>
        <taxon>Arthropoda</taxon>
        <taxon>Crustacea</taxon>
        <taxon>Multicrustacea</taxon>
        <taxon>Malacostraca</taxon>
        <taxon>Eumalacostraca</taxon>
        <taxon>Eucarida</taxon>
        <taxon>Decapoda</taxon>
        <taxon>Dendrobranchiata</taxon>
        <taxon>Penaeoidea</taxon>
        <taxon>Penaeidae</taxon>
        <taxon>Penaeus</taxon>
    </lineage>
</organism>
<dbReference type="GO" id="GO:0051213">
    <property type="term" value="F:dioxygenase activity"/>
    <property type="evidence" value="ECO:0007669"/>
    <property type="project" value="UniProtKB-KW"/>
</dbReference>
<evidence type="ECO:0000256" key="1">
    <source>
        <dbReference type="ARBA" id="ARBA00023002"/>
    </source>
</evidence>
<name>A0A423SZQ0_PENVA</name>
<reference evidence="2 3" key="2">
    <citation type="submission" date="2019-01" db="EMBL/GenBank/DDBJ databases">
        <title>The decoding of complex shrimp genome reveals the adaptation for benthos swimmer, frequently molting mechanism and breeding impact on genome.</title>
        <authorList>
            <person name="Sun Y."/>
            <person name="Gao Y."/>
            <person name="Yu Y."/>
        </authorList>
    </citation>
    <scope>NUCLEOTIDE SEQUENCE [LARGE SCALE GENOMIC DNA]</scope>
    <source>
        <tissue evidence="2">Muscle</tissue>
    </source>
</reference>
<dbReference type="InterPro" id="IPR042098">
    <property type="entry name" value="TauD-like_sf"/>
</dbReference>
<keyword evidence="2" id="KW-0223">Dioxygenase</keyword>
<dbReference type="AlphaFoldDB" id="A0A423SZQ0"/>
<evidence type="ECO:0000313" key="2">
    <source>
        <dbReference type="EMBL" id="ROT69704.1"/>
    </source>
</evidence>
<keyword evidence="1" id="KW-0560">Oxidoreductase</keyword>
<sequence>MSLTRLAVRRLRPRPPRLLATEVQSSVASARSPHLTSSVHLCAPSVAPSFSTAPRPLCTAAAGALDGKDHAPAAHCPSAAEGQLPVHLCYDHKSFTRKLVLDTGTKRYPVHVEVLAPDVRLRWKSGHESLFHGRWLHDAPSPSRPAGRRGPSALWTRSCGDQALPWMPLILKELMEDEATLFKWLVSLEKKGITLIKNTPQEPKACFSIVNKVGFVKPHALWVSFFWSVKCSIA</sequence>
<proteinExistence type="predicted"/>
<keyword evidence="3" id="KW-1185">Reference proteome</keyword>
<reference evidence="2 3" key="1">
    <citation type="submission" date="2018-04" db="EMBL/GenBank/DDBJ databases">
        <authorList>
            <person name="Zhang X."/>
            <person name="Yuan J."/>
            <person name="Li F."/>
            <person name="Xiang J."/>
        </authorList>
    </citation>
    <scope>NUCLEOTIDE SEQUENCE [LARGE SCALE GENOMIC DNA]</scope>
    <source>
        <tissue evidence="2">Muscle</tissue>
    </source>
</reference>
<protein>
    <submittedName>
        <fullName evidence="2">Gamma-butyrobetaine dioxygenase</fullName>
    </submittedName>
</protein>
<dbReference type="Proteomes" id="UP000283509">
    <property type="component" value="Unassembled WGS sequence"/>
</dbReference>
<dbReference type="OrthoDB" id="406634at2759"/>
<evidence type="ECO:0000313" key="3">
    <source>
        <dbReference type="Proteomes" id="UP000283509"/>
    </source>
</evidence>
<dbReference type="EMBL" id="QCYY01002528">
    <property type="protein sequence ID" value="ROT69704.1"/>
    <property type="molecule type" value="Genomic_DNA"/>
</dbReference>
<gene>
    <name evidence="2" type="ORF">C7M84_012087</name>
</gene>
<accession>A0A423SZQ0</accession>
<dbReference type="Gene3D" id="3.60.130.10">
    <property type="entry name" value="Clavaminate synthase-like"/>
    <property type="match status" value="1"/>
</dbReference>